<protein>
    <submittedName>
        <fullName evidence="6">Restriction endonuclease subunit S</fullName>
        <ecNumber evidence="6">3.1.21.-</ecNumber>
    </submittedName>
</protein>
<feature type="region of interest" description="Disordered" evidence="4">
    <location>
        <begin position="1"/>
        <end position="24"/>
    </location>
</feature>
<evidence type="ECO:0000313" key="6">
    <source>
        <dbReference type="EMBL" id="MEL0565863.1"/>
    </source>
</evidence>
<organism evidence="6 7">
    <name type="scientific">Lactobacillus jensenii</name>
    <dbReference type="NCBI Taxonomy" id="109790"/>
    <lineage>
        <taxon>Bacteria</taxon>
        <taxon>Bacillati</taxon>
        <taxon>Bacillota</taxon>
        <taxon>Bacilli</taxon>
        <taxon>Lactobacillales</taxon>
        <taxon>Lactobacillaceae</taxon>
        <taxon>Lactobacillus</taxon>
    </lineage>
</organism>
<dbReference type="InterPro" id="IPR000055">
    <property type="entry name" value="Restrct_endonuc_typeI_TRD"/>
</dbReference>
<feature type="compositionally biased region" description="Polar residues" evidence="4">
    <location>
        <begin position="8"/>
        <end position="18"/>
    </location>
</feature>
<feature type="domain" description="Type I restriction modification DNA specificity" evidence="5">
    <location>
        <begin position="50"/>
        <end position="199"/>
    </location>
</feature>
<evidence type="ECO:0000256" key="4">
    <source>
        <dbReference type="SAM" id="MobiDB-lite"/>
    </source>
</evidence>
<evidence type="ECO:0000259" key="5">
    <source>
        <dbReference type="Pfam" id="PF01420"/>
    </source>
</evidence>
<keyword evidence="2" id="KW-0680">Restriction system</keyword>
<keyword evidence="3" id="KW-0238">DNA-binding</keyword>
<proteinExistence type="inferred from homology"/>
<dbReference type="Proteomes" id="UP001385848">
    <property type="component" value="Unassembled WGS sequence"/>
</dbReference>
<dbReference type="InterPro" id="IPR052021">
    <property type="entry name" value="Type-I_RS_S_subunit"/>
</dbReference>
<dbReference type="EMBL" id="JBBVUL010000019">
    <property type="protein sequence ID" value="MEL0565863.1"/>
    <property type="molecule type" value="Genomic_DNA"/>
</dbReference>
<accession>A0ABU9FK83</accession>
<keyword evidence="6" id="KW-0255">Endonuclease</keyword>
<dbReference type="PANTHER" id="PTHR30408">
    <property type="entry name" value="TYPE-1 RESTRICTION ENZYME ECOKI SPECIFICITY PROTEIN"/>
    <property type="match status" value="1"/>
</dbReference>
<dbReference type="Pfam" id="PF01420">
    <property type="entry name" value="Methylase_S"/>
    <property type="match status" value="2"/>
</dbReference>
<comment type="caution">
    <text evidence="6">The sequence shown here is derived from an EMBL/GenBank/DDBJ whole genome shotgun (WGS) entry which is preliminary data.</text>
</comment>
<dbReference type="InterPro" id="IPR044946">
    <property type="entry name" value="Restrct_endonuc_typeI_TRD_sf"/>
</dbReference>
<evidence type="ECO:0000313" key="7">
    <source>
        <dbReference type="Proteomes" id="UP001385848"/>
    </source>
</evidence>
<dbReference type="EC" id="3.1.21.-" evidence="6"/>
<dbReference type="GO" id="GO:0004519">
    <property type="term" value="F:endonuclease activity"/>
    <property type="evidence" value="ECO:0007669"/>
    <property type="project" value="UniProtKB-KW"/>
</dbReference>
<keyword evidence="7" id="KW-1185">Reference proteome</keyword>
<dbReference type="CDD" id="cd17522">
    <property type="entry name" value="RMtype1_S_MjaORF1531P-TRD1-CR1_like"/>
    <property type="match status" value="1"/>
</dbReference>
<dbReference type="CDD" id="cd16961">
    <property type="entry name" value="RMtype1_S_TRD-CR_like"/>
    <property type="match status" value="1"/>
</dbReference>
<gene>
    <name evidence="6" type="ORF">AAC431_08055</name>
</gene>
<keyword evidence="6" id="KW-0378">Hydrolase</keyword>
<evidence type="ECO:0000256" key="2">
    <source>
        <dbReference type="ARBA" id="ARBA00022747"/>
    </source>
</evidence>
<dbReference type="RefSeq" id="WP_310652067.1">
    <property type="nucleotide sequence ID" value="NZ_CATOUV010000001.1"/>
</dbReference>
<reference evidence="6 7" key="1">
    <citation type="submission" date="2024-04" db="EMBL/GenBank/DDBJ databases">
        <title>Three lactobacilli isolated from voided urine samples from females with type 2 diabetes.</title>
        <authorList>
            <person name="Kula A."/>
            <person name="Stegman N."/>
            <person name="Putonti C."/>
        </authorList>
    </citation>
    <scope>NUCLEOTIDE SEQUENCE [LARGE SCALE GENOMIC DNA]</scope>
    <source>
        <strain evidence="6 7">1855</strain>
    </source>
</reference>
<sequence>MTDDLMKSSGSGDAGNSTHADEQRLYPKVRFRGFDEPWKNKKFLTFSSKITKNSTSDDIDFPRIEFENIVSGEGKLAQNRSKLNHIKSGIKFDKGDILFGKLRPYLKNWWLAEFPGVAVGDFWVIRAKDNRYFLYYLIQAPLFEKVSNYTTGTKMPRSDWNYVSNTFFKLPKIDEQEKIGRILDKVDSLLSLQQRKLELENKLKKQIAFYLYSFTLTPNFKHIEVKNKKLGDIVDISNGIMGDSQKKSGNFKLTRIETISNGKIDLSRTGYIDQVSDEKKFLEVGDILYSNINSLTHIGKNAIVKEKHLPLVHGINLFRLHITNNQITPNYLHGLLNLPKYKWWVKSHANPAVNQASINKTELSSLVIKYPDLDIQNQINNINYSFAQYWDIQYSKKESLCQLKQFLLQNLFI</sequence>
<name>A0ABU9FK83_LACJE</name>
<dbReference type="SUPFAM" id="SSF116734">
    <property type="entry name" value="DNA methylase specificity domain"/>
    <property type="match status" value="2"/>
</dbReference>
<dbReference type="GO" id="GO:0016787">
    <property type="term" value="F:hydrolase activity"/>
    <property type="evidence" value="ECO:0007669"/>
    <property type="project" value="UniProtKB-KW"/>
</dbReference>
<dbReference type="PANTHER" id="PTHR30408:SF12">
    <property type="entry name" value="TYPE I RESTRICTION ENZYME MJAVIII SPECIFICITY SUBUNIT"/>
    <property type="match status" value="1"/>
</dbReference>
<feature type="domain" description="Type I restriction modification DNA specificity" evidence="5">
    <location>
        <begin position="224"/>
        <end position="382"/>
    </location>
</feature>
<evidence type="ECO:0000256" key="1">
    <source>
        <dbReference type="ARBA" id="ARBA00010923"/>
    </source>
</evidence>
<evidence type="ECO:0000256" key="3">
    <source>
        <dbReference type="ARBA" id="ARBA00023125"/>
    </source>
</evidence>
<dbReference type="Gene3D" id="3.90.220.20">
    <property type="entry name" value="DNA methylase specificity domains"/>
    <property type="match status" value="2"/>
</dbReference>
<comment type="similarity">
    <text evidence="1">Belongs to the type-I restriction system S methylase family.</text>
</comment>
<keyword evidence="6" id="KW-0540">Nuclease</keyword>